<protein>
    <submittedName>
        <fullName evidence="4">Amylo-alpha-1,6-glucosidase</fullName>
    </submittedName>
</protein>
<evidence type="ECO:0000259" key="2">
    <source>
        <dbReference type="Pfam" id="PF14742"/>
    </source>
</evidence>
<dbReference type="Pfam" id="PF14742">
    <property type="entry name" value="GDE_N_bis"/>
    <property type="match status" value="1"/>
</dbReference>
<dbReference type="Proteomes" id="UP000321291">
    <property type="component" value="Chromosome"/>
</dbReference>
<dbReference type="KEGG" id="agi:FSB73_20075"/>
<name>A0A5B8VRA4_9BACT</name>
<dbReference type="InterPro" id="IPR012341">
    <property type="entry name" value="6hp_glycosidase-like_sf"/>
</dbReference>
<dbReference type="GO" id="GO:0005975">
    <property type="term" value="P:carbohydrate metabolic process"/>
    <property type="evidence" value="ECO:0007669"/>
    <property type="project" value="InterPro"/>
</dbReference>
<dbReference type="Gene3D" id="1.50.10.10">
    <property type="match status" value="1"/>
</dbReference>
<dbReference type="InterPro" id="IPR054491">
    <property type="entry name" value="MGH1-like_GH"/>
</dbReference>
<dbReference type="SUPFAM" id="SSF48208">
    <property type="entry name" value="Six-hairpin glycosidases"/>
    <property type="match status" value="1"/>
</dbReference>
<accession>A0A5B8VRA4</accession>
<sequence length="764" mass="85773">MDGAYPSAAGHKSYLIALKSQIVMDLLTSNTTETRLKSQQEHKLSGDRYHIQPDSKHSGEKSTVLNHANSFALMDSWGDIYPAASGSDGIYHRGTRFINEWVLTIDGKKPLLLGSTIKQHNNIHSVDLTNPVLAAGKIPENTLHIFRHQLMLDAGYYERITCVNYNESDISCSLSLYFDGDFKDIFEIRGTKRQLEPGSVEKICQDSRSVIRIEYMGQDHIKRTAVIKYEGSLLADCQVQKMVFALHLQPHEQQQFQIAVHFMIGSAPNASLCFDQAKKQILEERSIRDHKQAQISSDNINLNNWLHRAYTDLFSLYAEVGQNRYIYAGVPWYNTPFGRDGLITAIELLWIQPQMAKNVLLFLAHWQAHTFSSQNDAEPGKILHEAREGEMANTGEIPFKRYYGTVDATPLFILLAGKYYKRTGDLAAIKAIWPAVLDGLAWMDISGDIDQDHFVEYQFKNPDALTNQGWKDSVDAIMHKDGTLAKSPIALCEVQGYAYEAKLLAADMAAALEHPQLAEKLSNSAVEIRRKFNDIFWDGRLKCFVLALDGEKEPCRVCASNAGHALFTGIADKEKSAQTMQTLMSAKMFSLWGIRTLASDSVKFNPMSYHNGSIWPHDNALIAMGFARYGFKSAVVQIFNGLFEATTFIDLNRLPELFCGLKKRNGEGPTAYPVACAPQAWAVGSVFLLLASLLGIEIDAPKKQIVFHDPVLPEKVQVLHIDQLLISNNSCQLTVTTGSFGPQITFEDLPEDWSYKVNRDELFW</sequence>
<organism evidence="4 5">
    <name type="scientific">Arachidicoccus ginsenosidivorans</name>
    <dbReference type="NCBI Taxonomy" id="496057"/>
    <lineage>
        <taxon>Bacteria</taxon>
        <taxon>Pseudomonadati</taxon>
        <taxon>Bacteroidota</taxon>
        <taxon>Chitinophagia</taxon>
        <taxon>Chitinophagales</taxon>
        <taxon>Chitinophagaceae</taxon>
        <taxon>Arachidicoccus</taxon>
    </lineage>
</organism>
<dbReference type="InterPro" id="IPR008928">
    <property type="entry name" value="6-hairpin_glycosidase_sf"/>
</dbReference>
<feature type="domain" description="Mannosylglycerate hydrolase MGH1-like glycoside hydrolase" evidence="3">
    <location>
        <begin position="343"/>
        <end position="640"/>
    </location>
</feature>
<dbReference type="Pfam" id="PF22422">
    <property type="entry name" value="MGH1-like_GH"/>
    <property type="match status" value="1"/>
</dbReference>
<proteinExistence type="predicted"/>
<feature type="compositionally biased region" description="Basic and acidic residues" evidence="1">
    <location>
        <begin position="37"/>
        <end position="60"/>
    </location>
</feature>
<evidence type="ECO:0000313" key="5">
    <source>
        <dbReference type="Proteomes" id="UP000321291"/>
    </source>
</evidence>
<keyword evidence="5" id="KW-1185">Reference proteome</keyword>
<dbReference type="EMBL" id="CP042434">
    <property type="protein sequence ID" value="QEC73621.1"/>
    <property type="molecule type" value="Genomic_DNA"/>
</dbReference>
<evidence type="ECO:0000256" key="1">
    <source>
        <dbReference type="SAM" id="MobiDB-lite"/>
    </source>
</evidence>
<gene>
    <name evidence="4" type="ORF">FSB73_20075</name>
</gene>
<evidence type="ECO:0000259" key="3">
    <source>
        <dbReference type="Pfam" id="PF22422"/>
    </source>
</evidence>
<evidence type="ECO:0000313" key="4">
    <source>
        <dbReference type="EMBL" id="QEC73621.1"/>
    </source>
</evidence>
<reference evidence="4 5" key="1">
    <citation type="journal article" date="2017" name="Int. J. Syst. Evol. Microbiol.">
        <title>Arachidicoccus ginsenosidivorans sp. nov., with ginsenoside-converting activity isolated from ginseng cultivating soil.</title>
        <authorList>
            <person name="Siddiqi M.Z."/>
            <person name="Aslam Z."/>
            <person name="Im W.T."/>
        </authorList>
    </citation>
    <scope>NUCLEOTIDE SEQUENCE [LARGE SCALE GENOMIC DNA]</scope>
    <source>
        <strain evidence="4 5">Gsoil 809</strain>
    </source>
</reference>
<dbReference type="AlphaFoldDB" id="A0A5B8VRA4"/>
<feature type="domain" description="Putative glycogen debranching enzyme N-terminal" evidence="2">
    <location>
        <begin position="65"/>
        <end position="258"/>
    </location>
</feature>
<feature type="region of interest" description="Disordered" evidence="1">
    <location>
        <begin position="37"/>
        <end position="61"/>
    </location>
</feature>
<dbReference type="InterPro" id="IPR032856">
    <property type="entry name" value="GDE_N_bis"/>
</dbReference>